<keyword evidence="3" id="KW-1185">Reference proteome</keyword>
<reference evidence="2 3" key="1">
    <citation type="submission" date="2022-11" db="EMBL/GenBank/DDBJ databases">
        <title>Deinococcus ZS9-10, Low Temperature and Draught-tolerating, UV-resistant Bacteria from Continental Antarctica.</title>
        <authorList>
            <person name="Cheng L."/>
        </authorList>
    </citation>
    <scope>NUCLEOTIDE SEQUENCE [LARGE SCALE GENOMIC DNA]</scope>
    <source>
        <strain evidence="2 3">ZS9-10</strain>
    </source>
</reference>
<dbReference type="Proteomes" id="UP001276150">
    <property type="component" value="Unassembled WGS sequence"/>
</dbReference>
<dbReference type="RefSeq" id="WP_317640929.1">
    <property type="nucleotide sequence ID" value="NZ_JAPMIV010000030.1"/>
</dbReference>
<dbReference type="InterPro" id="IPR024749">
    <property type="entry name" value="Collagen-bd_put"/>
</dbReference>
<comment type="caution">
    <text evidence="2">The sequence shown here is derived from an EMBL/GenBank/DDBJ whole genome shotgun (WGS) entry which is preliminary data.</text>
</comment>
<protein>
    <recommendedName>
        <fullName evidence="1">Putative collagen-binding domain-containing protein</fullName>
    </recommendedName>
</protein>
<accession>A0ABU4DT20</accession>
<feature type="domain" description="Putative collagen-binding" evidence="1">
    <location>
        <begin position="2"/>
        <end position="90"/>
    </location>
</feature>
<organism evidence="2 3">
    <name type="scientific">Deinococcus arenicola</name>
    <dbReference type="NCBI Taxonomy" id="2994950"/>
    <lineage>
        <taxon>Bacteria</taxon>
        <taxon>Thermotogati</taxon>
        <taxon>Deinococcota</taxon>
        <taxon>Deinococci</taxon>
        <taxon>Deinococcales</taxon>
        <taxon>Deinococcaceae</taxon>
        <taxon>Deinococcus</taxon>
    </lineage>
</organism>
<dbReference type="Pfam" id="PF12904">
    <property type="entry name" value="Collagen_bind_2"/>
    <property type="match status" value="1"/>
</dbReference>
<sequence>MPDPALVTETYDKDQCIVAMRGDPYALVYSAQGKQITLRPERLPGLATTAAWHNPRTGQSTALGAVDRKIPPVFTPPSRGRSSNWVLVLDAAAQKFAPIGGGR</sequence>
<gene>
    <name evidence="2" type="ORF">ORD21_13380</name>
</gene>
<evidence type="ECO:0000313" key="2">
    <source>
        <dbReference type="EMBL" id="MDV6375586.1"/>
    </source>
</evidence>
<proteinExistence type="predicted"/>
<evidence type="ECO:0000259" key="1">
    <source>
        <dbReference type="Pfam" id="PF12904"/>
    </source>
</evidence>
<evidence type="ECO:0000313" key="3">
    <source>
        <dbReference type="Proteomes" id="UP001276150"/>
    </source>
</evidence>
<dbReference type="EMBL" id="JAPMIV010000030">
    <property type="protein sequence ID" value="MDV6375586.1"/>
    <property type="molecule type" value="Genomic_DNA"/>
</dbReference>
<name>A0ABU4DT20_9DEIO</name>